<protein>
    <submittedName>
        <fullName evidence="4">Oidioi.mRNA.OKI2018_I69.XSR.g13819.t1.cds</fullName>
    </submittedName>
</protein>
<keyword evidence="2" id="KW-0808">Transferase</keyword>
<dbReference type="InterPro" id="IPR044748">
    <property type="entry name" value="Trm3/TARBP1_C"/>
</dbReference>
<dbReference type="InterPro" id="IPR029026">
    <property type="entry name" value="tRNA_m1G_MTases_N"/>
</dbReference>
<dbReference type="SUPFAM" id="SSF48371">
    <property type="entry name" value="ARM repeat"/>
    <property type="match status" value="1"/>
</dbReference>
<dbReference type="InterPro" id="IPR016024">
    <property type="entry name" value="ARM-type_fold"/>
</dbReference>
<dbReference type="CDD" id="cd18091">
    <property type="entry name" value="SpoU-like_TRM3-like"/>
    <property type="match status" value="1"/>
</dbReference>
<evidence type="ECO:0000256" key="2">
    <source>
        <dbReference type="ARBA" id="ARBA00022679"/>
    </source>
</evidence>
<name>A0ABN7S7Z5_OIKDI</name>
<dbReference type="SUPFAM" id="SSF75217">
    <property type="entry name" value="alpha/beta knot"/>
    <property type="match status" value="1"/>
</dbReference>
<dbReference type="PANTHER" id="PTHR12029">
    <property type="entry name" value="RNA METHYLTRANSFERASE"/>
    <property type="match status" value="1"/>
</dbReference>
<dbReference type="EMBL" id="OU015569">
    <property type="protein sequence ID" value="CAG5094731.1"/>
    <property type="molecule type" value="Genomic_DNA"/>
</dbReference>
<reference evidence="4 5" key="1">
    <citation type="submission" date="2021-04" db="EMBL/GenBank/DDBJ databases">
        <authorList>
            <person name="Bliznina A."/>
        </authorList>
    </citation>
    <scope>NUCLEOTIDE SEQUENCE [LARGE SCALE GENOMIC DNA]</scope>
</reference>
<dbReference type="Gene3D" id="3.40.1280.10">
    <property type="match status" value="1"/>
</dbReference>
<dbReference type="InterPro" id="IPR045330">
    <property type="entry name" value="TRM3/TARBP1"/>
</dbReference>
<evidence type="ECO:0000259" key="3">
    <source>
        <dbReference type="Pfam" id="PF00588"/>
    </source>
</evidence>
<evidence type="ECO:0000313" key="5">
    <source>
        <dbReference type="Proteomes" id="UP001158576"/>
    </source>
</evidence>
<dbReference type="InterPro" id="IPR001537">
    <property type="entry name" value="SpoU_MeTrfase"/>
</dbReference>
<dbReference type="InterPro" id="IPR029028">
    <property type="entry name" value="Alpha/beta_knot_MTases"/>
</dbReference>
<feature type="domain" description="tRNA/rRNA methyltransferase SpoU type" evidence="3">
    <location>
        <begin position="755"/>
        <end position="896"/>
    </location>
</feature>
<dbReference type="PANTHER" id="PTHR12029:SF11">
    <property type="entry name" value="METHYLTRANSFERASE TARBP1-RELATED"/>
    <property type="match status" value="1"/>
</dbReference>
<keyword evidence="1" id="KW-0489">Methyltransferase</keyword>
<sequence length="904" mass="102921">MVFDELLKKALLMKLNADVGSLSYYSLARPLAPPEETVNCPYTSQLLHRSVFDNFQLETKRLELDPKNAQTFSLITSTLKRYREMIHLKPRMTFDAITVSLFELLIKFFQRWENIRNLDADFSTFDLLLAACEANLSSLEPGGRTLVNQQLVPLILNSNVRHKYSHFVIMALKTLKFLLEKMSDDVPIIPNFTGKDVLQIPLRICNSSSNDQKGAVELAWQCASLLKHEATVAESLEALSTVDITGQIPVVESLLRTLDNPDCYNIYRNVGNERNDGIDDFIWALWREIKANFGSRHCHQLYELFSRVLMHEDSFFSRFADLVMEKLFKEIQDKAATRHGMILPIISKYARYCAYPDHKPFLTFAALTSGAGFNKDVLVELHTARKVDELEEQGVLKDIPQNEYQVDILTEMMMVRKYGVDLILRYIKDEVLCNECPPNDVIMMLVKEHIRETKRKQTCHKNSATHLTRERCWQSILLLVTQLIEENIKLKETDAISELVDAILNTLSNEEEPSVRMLQQISLAKLITYSTEEWKKIDQILEDDEFLNYSGSISSVLVVGMLFCISVKIPQFTMKFLEQSLRLQQCSNINVRIHAIAVVNKLYKSTQNDPAQGVAINQMFPFLGRHVQFSDSQKERGSLGRQVDKVMGNMFFSEVNVMDDLSFVGIFRSIPLSVGSQEKNLISLPLLQELSHRTNLPFEKQMDRWAERKWKAANESGDKTPNADVKTEPGVTDVQQKITPWIQDIELEKKSCEGLVICASLIDKANNLGGITRTAEVFGAESLTFDNLSVLKAKDYTSLAVTAMKWIDIQEVKARNIPQWLMSMKNKGYCLAGLEQTANSISIEEFNFPKKCVVVLGNEREGIPAHIIGLLDVVLEIPQKGIIRSLNVHVSAALSIWEYTRGNL</sequence>
<dbReference type="Proteomes" id="UP001158576">
    <property type="component" value="Chromosome XSR"/>
</dbReference>
<evidence type="ECO:0000313" key="4">
    <source>
        <dbReference type="EMBL" id="CAG5094731.1"/>
    </source>
</evidence>
<keyword evidence="5" id="KW-1185">Reference proteome</keyword>
<evidence type="ECO:0000256" key="1">
    <source>
        <dbReference type="ARBA" id="ARBA00022603"/>
    </source>
</evidence>
<organism evidence="4 5">
    <name type="scientific">Oikopleura dioica</name>
    <name type="common">Tunicate</name>
    <dbReference type="NCBI Taxonomy" id="34765"/>
    <lineage>
        <taxon>Eukaryota</taxon>
        <taxon>Metazoa</taxon>
        <taxon>Chordata</taxon>
        <taxon>Tunicata</taxon>
        <taxon>Appendicularia</taxon>
        <taxon>Copelata</taxon>
        <taxon>Oikopleuridae</taxon>
        <taxon>Oikopleura</taxon>
    </lineage>
</organism>
<accession>A0ABN7S7Z5</accession>
<gene>
    <name evidence="4" type="ORF">OKIOD_LOCUS5377</name>
</gene>
<proteinExistence type="predicted"/>
<dbReference type="Pfam" id="PF00588">
    <property type="entry name" value="SpoU_methylase"/>
    <property type="match status" value="1"/>
</dbReference>